<dbReference type="Pfam" id="PF14534">
    <property type="entry name" value="DUF4440"/>
    <property type="match status" value="1"/>
</dbReference>
<dbReference type="RefSeq" id="WP_119380416.1">
    <property type="nucleotide sequence ID" value="NZ_QWGB01000009.1"/>
</dbReference>
<accession>A0A399QSQ2</accession>
<comment type="caution">
    <text evidence="2">The sequence shown here is derived from an EMBL/GenBank/DDBJ whole genome shotgun (WGS) entry which is preliminary data.</text>
</comment>
<name>A0A399QSQ2_9PROT</name>
<dbReference type="OrthoDB" id="9814425at2"/>
<reference evidence="2 3" key="1">
    <citation type="submission" date="2018-08" db="EMBL/GenBank/DDBJ databases">
        <title>Henriciella mobilis sp. nov., isolated from seawater.</title>
        <authorList>
            <person name="Cheng H."/>
            <person name="Wu Y.-H."/>
            <person name="Xu X.-W."/>
            <person name="Guo L.-L."/>
        </authorList>
    </citation>
    <scope>NUCLEOTIDE SEQUENCE [LARGE SCALE GENOMIC DNA]</scope>
    <source>
        <strain evidence="2 3">CCUG66934</strain>
    </source>
</reference>
<dbReference type="InterPro" id="IPR027843">
    <property type="entry name" value="DUF4440"/>
</dbReference>
<proteinExistence type="predicted"/>
<dbReference type="AlphaFoldDB" id="A0A399QSQ2"/>
<dbReference type="InterPro" id="IPR032710">
    <property type="entry name" value="NTF2-like_dom_sf"/>
</dbReference>
<dbReference type="PROSITE" id="PS51257">
    <property type="entry name" value="PROKAR_LIPOPROTEIN"/>
    <property type="match status" value="1"/>
</dbReference>
<sequence length="167" mass="18031">MRHAAFTAIMFTAAIAGCQTLPEELGPQDYSVIEAASADWVAAYNANDWELLASYFTSDAILMPPNGPAVTGRENIAVWEAENETGYRIALDIENIGGGGDTAYVRGRSCVFVPLGDDEYGVDAGKFLEVRKLQEDGAWLVDVDIFNSDTPEEAGLQAVCPFADGWE</sequence>
<evidence type="ECO:0000313" key="2">
    <source>
        <dbReference type="EMBL" id="RIJ21264.1"/>
    </source>
</evidence>
<dbReference type="Gene3D" id="3.10.450.50">
    <property type="match status" value="1"/>
</dbReference>
<evidence type="ECO:0000313" key="3">
    <source>
        <dbReference type="Proteomes" id="UP000265431"/>
    </source>
</evidence>
<evidence type="ECO:0000259" key="1">
    <source>
        <dbReference type="Pfam" id="PF14534"/>
    </source>
</evidence>
<organism evidence="2 3">
    <name type="scientific">Henriciella barbarensis</name>
    <dbReference type="NCBI Taxonomy" id="86342"/>
    <lineage>
        <taxon>Bacteria</taxon>
        <taxon>Pseudomonadati</taxon>
        <taxon>Pseudomonadota</taxon>
        <taxon>Alphaproteobacteria</taxon>
        <taxon>Hyphomonadales</taxon>
        <taxon>Hyphomonadaceae</taxon>
        <taxon>Henriciella</taxon>
    </lineage>
</organism>
<gene>
    <name evidence="2" type="ORF">D1224_13155</name>
</gene>
<dbReference type="SUPFAM" id="SSF54427">
    <property type="entry name" value="NTF2-like"/>
    <property type="match status" value="1"/>
</dbReference>
<dbReference type="EMBL" id="QWGB01000009">
    <property type="protein sequence ID" value="RIJ21264.1"/>
    <property type="molecule type" value="Genomic_DNA"/>
</dbReference>
<feature type="domain" description="DUF4440" evidence="1">
    <location>
        <begin position="33"/>
        <end position="140"/>
    </location>
</feature>
<protein>
    <submittedName>
        <fullName evidence="2">DUF4440 domain-containing protein</fullName>
    </submittedName>
</protein>
<keyword evidence="3" id="KW-1185">Reference proteome</keyword>
<dbReference type="Proteomes" id="UP000265431">
    <property type="component" value="Unassembled WGS sequence"/>
</dbReference>